<dbReference type="Pfam" id="PF13673">
    <property type="entry name" value="Acetyltransf_10"/>
    <property type="match status" value="1"/>
</dbReference>
<gene>
    <name evidence="4" type="ORF">SDC9_147740</name>
</gene>
<dbReference type="PROSITE" id="PS51186">
    <property type="entry name" value="GNAT"/>
    <property type="match status" value="1"/>
</dbReference>
<protein>
    <recommendedName>
        <fullName evidence="3">N-acetyltransferase domain-containing protein</fullName>
    </recommendedName>
</protein>
<evidence type="ECO:0000259" key="3">
    <source>
        <dbReference type="PROSITE" id="PS51186"/>
    </source>
</evidence>
<dbReference type="GO" id="GO:0016747">
    <property type="term" value="F:acyltransferase activity, transferring groups other than amino-acyl groups"/>
    <property type="evidence" value="ECO:0007669"/>
    <property type="project" value="InterPro"/>
</dbReference>
<dbReference type="EMBL" id="VSSQ01046582">
    <property type="protein sequence ID" value="MPN00544.1"/>
    <property type="molecule type" value="Genomic_DNA"/>
</dbReference>
<dbReference type="AlphaFoldDB" id="A0A645EIH7"/>
<accession>A0A645EIH7</accession>
<reference evidence="4" key="1">
    <citation type="submission" date="2019-08" db="EMBL/GenBank/DDBJ databases">
        <authorList>
            <person name="Kucharzyk K."/>
            <person name="Murdoch R.W."/>
            <person name="Higgins S."/>
            <person name="Loffler F."/>
        </authorList>
    </citation>
    <scope>NUCLEOTIDE SEQUENCE</scope>
</reference>
<dbReference type="PANTHER" id="PTHR42919:SF8">
    <property type="entry name" value="N-ALPHA-ACETYLTRANSFERASE 50"/>
    <property type="match status" value="1"/>
</dbReference>
<evidence type="ECO:0000256" key="2">
    <source>
        <dbReference type="ARBA" id="ARBA00023315"/>
    </source>
</evidence>
<proteinExistence type="predicted"/>
<comment type="caution">
    <text evidence="4">The sequence shown here is derived from an EMBL/GenBank/DDBJ whole genome shotgun (WGS) entry which is preliminary data.</text>
</comment>
<feature type="domain" description="N-acetyltransferase" evidence="3">
    <location>
        <begin position="1"/>
        <end position="126"/>
    </location>
</feature>
<dbReference type="PANTHER" id="PTHR42919">
    <property type="entry name" value="N-ALPHA-ACETYLTRANSFERASE"/>
    <property type="match status" value="1"/>
</dbReference>
<sequence>MEKGGAAWPREFIVEDIKNGLSVYMTARWHSRIVGLIVLEKKKNAIMISDLFVSKSHRKRKIASQLLLAAGEFCLNEGYNKLKLHVREDNETARKLYLNFGFRVIKKEEHYYEDFATALLMETKLPFHCS</sequence>
<dbReference type="SUPFAM" id="SSF55729">
    <property type="entry name" value="Acyl-CoA N-acyltransferases (Nat)"/>
    <property type="match status" value="1"/>
</dbReference>
<name>A0A645EIH7_9ZZZZ</name>
<evidence type="ECO:0000313" key="4">
    <source>
        <dbReference type="EMBL" id="MPN00544.1"/>
    </source>
</evidence>
<evidence type="ECO:0000256" key="1">
    <source>
        <dbReference type="ARBA" id="ARBA00022679"/>
    </source>
</evidence>
<keyword evidence="1" id="KW-0808">Transferase</keyword>
<dbReference type="InterPro" id="IPR000182">
    <property type="entry name" value="GNAT_dom"/>
</dbReference>
<organism evidence="4">
    <name type="scientific">bioreactor metagenome</name>
    <dbReference type="NCBI Taxonomy" id="1076179"/>
    <lineage>
        <taxon>unclassified sequences</taxon>
        <taxon>metagenomes</taxon>
        <taxon>ecological metagenomes</taxon>
    </lineage>
</organism>
<dbReference type="Gene3D" id="3.40.630.30">
    <property type="match status" value="1"/>
</dbReference>
<dbReference type="CDD" id="cd04301">
    <property type="entry name" value="NAT_SF"/>
    <property type="match status" value="1"/>
</dbReference>
<dbReference type="InterPro" id="IPR016181">
    <property type="entry name" value="Acyl_CoA_acyltransferase"/>
</dbReference>
<keyword evidence="2" id="KW-0012">Acyltransferase</keyword>
<dbReference type="InterPro" id="IPR051556">
    <property type="entry name" value="N-term/lysine_N-AcTrnsfr"/>
</dbReference>